<reference evidence="2 3" key="1">
    <citation type="submission" date="2019-02" db="EMBL/GenBank/DDBJ databases">
        <title>Emended description of the genus Rhodopseudomonas and description of Rhodopseudomonas albus sp. nov., a non-phototrophic, heavy-metal-tolerant bacterium isolated from garden soil.</title>
        <authorList>
            <person name="Bao Z."/>
            <person name="Cao W.W."/>
            <person name="Sato Y."/>
            <person name="Nishizawa T."/>
            <person name="Zhao J."/>
            <person name="Guo Y."/>
            <person name="Ohta H."/>
        </authorList>
    </citation>
    <scope>NUCLEOTIDE SEQUENCE [LARGE SCALE GENOMIC DNA]</scope>
    <source>
        <strain evidence="2 3">SK50-23</strain>
    </source>
</reference>
<protein>
    <submittedName>
        <fullName evidence="2">GAF domain-containing protein</fullName>
    </submittedName>
</protein>
<dbReference type="Pfam" id="PF07568">
    <property type="entry name" value="HisKA_2"/>
    <property type="match status" value="1"/>
</dbReference>
<dbReference type="PANTHER" id="PTHR43102">
    <property type="entry name" value="SLR1143 PROTEIN"/>
    <property type="match status" value="1"/>
</dbReference>
<dbReference type="InterPro" id="IPR029016">
    <property type="entry name" value="GAF-like_dom_sf"/>
</dbReference>
<dbReference type="InterPro" id="IPR011495">
    <property type="entry name" value="Sig_transdc_His_kin_sub2_dim/P"/>
</dbReference>
<organism evidence="2 3">
    <name type="scientific">Tardiphaga alba</name>
    <dbReference type="NCBI Taxonomy" id="340268"/>
    <lineage>
        <taxon>Bacteria</taxon>
        <taxon>Pseudomonadati</taxon>
        <taxon>Pseudomonadota</taxon>
        <taxon>Alphaproteobacteria</taxon>
        <taxon>Hyphomicrobiales</taxon>
        <taxon>Nitrobacteraceae</taxon>
        <taxon>Tardiphaga</taxon>
    </lineage>
</organism>
<evidence type="ECO:0000313" key="2">
    <source>
        <dbReference type="EMBL" id="QUS38043.1"/>
    </source>
</evidence>
<dbReference type="SMART" id="SM00387">
    <property type="entry name" value="HATPase_c"/>
    <property type="match status" value="1"/>
</dbReference>
<keyword evidence="3" id="KW-1185">Reference proteome</keyword>
<dbReference type="Proteomes" id="UP000682843">
    <property type="component" value="Chromosome"/>
</dbReference>
<sequence>MWVERDRIAALHRFKIFDSAHDADFSDFVQLASDICNAPVAAINMIDESKHWTLSGIQCGDRELPLSHSICAQAILQNDVFIVPDLTCDRRFRDNPLVAGEPHLRFYAGTLLKTSESLPIGTLCVLDYSPRPAGLSDRQSFALEALARQTMTQLELRRTTMNYRDGEIAREKLELALKEKGSLVKEIHHRVKNNLQLISSLLSIQGARIADPTVSAILADSRNRVRSMALIHENLYLAGNLANVSMRSHLPSLCSHLRRAYANSKIELTTYCDDVKLDLDAAIACGLILNELVSNAFKHGFSEDLGGEGCIKVELKLLQSDECVLLVSDNGRNRLPADDLKRSESLGLELVRDLVEQLHGTFTVSTDSGTVCAVSFPCKKRFA</sequence>
<evidence type="ECO:0000259" key="1">
    <source>
        <dbReference type="SMART" id="SM00387"/>
    </source>
</evidence>
<dbReference type="RefSeq" id="WP_211911574.1">
    <property type="nucleotide sequence ID" value="NZ_CP036498.1"/>
</dbReference>
<dbReference type="Gene3D" id="3.30.450.40">
    <property type="match status" value="1"/>
</dbReference>
<proteinExistence type="predicted"/>
<evidence type="ECO:0000313" key="3">
    <source>
        <dbReference type="Proteomes" id="UP000682843"/>
    </source>
</evidence>
<dbReference type="SUPFAM" id="SSF55874">
    <property type="entry name" value="ATPase domain of HSP90 chaperone/DNA topoisomerase II/histidine kinase"/>
    <property type="match status" value="1"/>
</dbReference>
<name>A0ABX8A6B8_9BRAD</name>
<dbReference type="Pfam" id="PF02518">
    <property type="entry name" value="HATPase_c"/>
    <property type="match status" value="1"/>
</dbReference>
<dbReference type="InterPro" id="IPR003594">
    <property type="entry name" value="HATPase_dom"/>
</dbReference>
<dbReference type="PANTHER" id="PTHR43102:SF2">
    <property type="entry name" value="GAF DOMAIN-CONTAINING PROTEIN"/>
    <property type="match status" value="1"/>
</dbReference>
<dbReference type="EMBL" id="CP036498">
    <property type="protein sequence ID" value="QUS38043.1"/>
    <property type="molecule type" value="Genomic_DNA"/>
</dbReference>
<gene>
    <name evidence="2" type="ORF">RPMA_03590</name>
</gene>
<dbReference type="SUPFAM" id="SSF55781">
    <property type="entry name" value="GAF domain-like"/>
    <property type="match status" value="1"/>
</dbReference>
<dbReference type="Gene3D" id="3.30.565.10">
    <property type="entry name" value="Histidine kinase-like ATPase, C-terminal domain"/>
    <property type="match status" value="1"/>
</dbReference>
<feature type="domain" description="Histidine kinase/HSP90-like ATPase" evidence="1">
    <location>
        <begin position="280"/>
        <end position="380"/>
    </location>
</feature>
<accession>A0ABX8A6B8</accession>
<dbReference type="InterPro" id="IPR036890">
    <property type="entry name" value="HATPase_C_sf"/>
</dbReference>